<dbReference type="RefSeq" id="XP_008073452.1">
    <property type="nucleotide sequence ID" value="XM_008075261.1"/>
</dbReference>
<dbReference type="InParanoid" id="L2GWF8"/>
<accession>L2GWF8</accession>
<evidence type="ECO:0000256" key="1">
    <source>
        <dbReference type="SAM" id="Coils"/>
    </source>
</evidence>
<dbReference type="GeneID" id="19878316"/>
<dbReference type="EMBL" id="GL877408">
    <property type="protein sequence ID" value="ELA48006.1"/>
    <property type="molecule type" value="Genomic_DNA"/>
</dbReference>
<feature type="compositionally biased region" description="Low complexity" evidence="2">
    <location>
        <begin position="16"/>
        <end position="27"/>
    </location>
</feature>
<sequence>MKYIDHAASDTQKENVPVQSQSDQSPSKPTIRSTFNLSGPKVFINELLKIEEDNTSQIDANDSILDKTDVENDNVILSNIYGLFDCISRRLDDKSMEIYERLLFLLNVGKVEDAKDILRFRTTKSGRNVEKWCKNERTRSNMVDMRALVDETRMRYGECGTLIVKTCEEMKRRGKRIEEMGRIIDLVCKQFGIEYNDLWQKIPVLGEEYGTLKQKARVDFDDRNKILTQENERLKDALAALKLENTKTRNELVILSNEFYKSKEISKRRTDTLTKQKRIIDILQEKLTLSGRETNYTIIDDLKFRIALLQSRIDAETDGDKKKKLLDNLIDYEKRLSDFMSVDKCDE</sequence>
<evidence type="ECO:0000313" key="3">
    <source>
        <dbReference type="EMBL" id="ELA48006.1"/>
    </source>
</evidence>
<protein>
    <submittedName>
        <fullName evidence="3">Uncharacterized protein</fullName>
    </submittedName>
</protein>
<feature type="coiled-coil region" evidence="1">
    <location>
        <begin position="224"/>
        <end position="258"/>
    </location>
</feature>
<dbReference type="HOGENOM" id="CLU_814288_0_0_1"/>
<feature type="compositionally biased region" description="Basic and acidic residues" evidence="2">
    <location>
        <begin position="1"/>
        <end position="13"/>
    </location>
</feature>
<feature type="region of interest" description="Disordered" evidence="2">
    <location>
        <begin position="1"/>
        <end position="32"/>
    </location>
</feature>
<keyword evidence="4" id="KW-1185">Reference proteome</keyword>
<evidence type="ECO:0000256" key="2">
    <source>
        <dbReference type="SAM" id="MobiDB-lite"/>
    </source>
</evidence>
<dbReference type="OMA" id="QIANEYT"/>
<name>L2GWF8_VAVCU</name>
<reference evidence="4" key="1">
    <citation type="submission" date="2011-03" db="EMBL/GenBank/DDBJ databases">
        <title>The genome sequence of Vavraia culicis strain floridensis.</title>
        <authorList>
            <consortium name="The Broad Institute Genome Sequencing Platform"/>
            <person name="Cuomo C."/>
            <person name="Becnel J."/>
            <person name="Sanscrainte N."/>
            <person name="Young S.K."/>
            <person name="Zeng Q."/>
            <person name="Gargeya S."/>
            <person name="Fitzgerald M."/>
            <person name="Haas B."/>
            <person name="Abouelleil A."/>
            <person name="Alvarado L."/>
            <person name="Arachchi H.M."/>
            <person name="Berlin A."/>
            <person name="Chapman S.B."/>
            <person name="Gearin G."/>
            <person name="Goldberg J."/>
            <person name="Griggs A."/>
            <person name="Gujja S."/>
            <person name="Hansen M."/>
            <person name="Heiman D."/>
            <person name="Howarth C."/>
            <person name="Larimer J."/>
            <person name="Lui A."/>
            <person name="MacDonald P.J.P."/>
            <person name="McCowen C."/>
            <person name="Montmayeur A."/>
            <person name="Murphy C."/>
            <person name="Neiman D."/>
            <person name="Pearson M."/>
            <person name="Priest M."/>
            <person name="Roberts A."/>
            <person name="Saif S."/>
            <person name="Shea T."/>
            <person name="Sisk P."/>
            <person name="Stolte C."/>
            <person name="Sykes S."/>
            <person name="Wortman J."/>
            <person name="Nusbaum C."/>
            <person name="Birren B."/>
        </authorList>
    </citation>
    <scope>NUCLEOTIDE SEQUENCE [LARGE SCALE GENOMIC DNA]</scope>
    <source>
        <strain evidence="4">floridensis</strain>
    </source>
</reference>
<gene>
    <name evidence="3" type="ORF">VCUG_00429</name>
</gene>
<dbReference type="Proteomes" id="UP000011081">
    <property type="component" value="Unassembled WGS sequence"/>
</dbReference>
<organism evidence="3 4">
    <name type="scientific">Vavraia culicis (isolate floridensis)</name>
    <name type="common">Microsporidian parasite</name>
    <dbReference type="NCBI Taxonomy" id="948595"/>
    <lineage>
        <taxon>Eukaryota</taxon>
        <taxon>Fungi</taxon>
        <taxon>Fungi incertae sedis</taxon>
        <taxon>Microsporidia</taxon>
        <taxon>Pleistophoridae</taxon>
        <taxon>Vavraia</taxon>
    </lineage>
</organism>
<dbReference type="AlphaFoldDB" id="L2GWF8"/>
<dbReference type="VEuPathDB" id="MicrosporidiaDB:VCUG_00429"/>
<keyword evidence="1" id="KW-0175">Coiled coil</keyword>
<proteinExistence type="predicted"/>
<evidence type="ECO:0000313" key="4">
    <source>
        <dbReference type="Proteomes" id="UP000011081"/>
    </source>
</evidence>
<dbReference type="OrthoDB" id="2196354at2759"/>